<gene>
    <name evidence="1" type="ORF">EKI59_02285</name>
</gene>
<name>A0A6C1U3Z8_9CORY</name>
<comment type="caution">
    <text evidence="1">The sequence shown here is derived from an EMBL/GenBank/DDBJ whole genome shotgun (WGS) entry which is preliminary data.</text>
</comment>
<dbReference type="RefSeq" id="WP_144772517.1">
    <property type="nucleotide sequence ID" value="NZ_RXIR01000003.1"/>
</dbReference>
<evidence type="ECO:0000313" key="2">
    <source>
        <dbReference type="Proteomes" id="UP000336646"/>
    </source>
</evidence>
<organism evidence="1 2">
    <name type="scientific">Corynebacterium sanguinis</name>
    <dbReference type="NCBI Taxonomy" id="2594913"/>
    <lineage>
        <taxon>Bacteria</taxon>
        <taxon>Bacillati</taxon>
        <taxon>Actinomycetota</taxon>
        <taxon>Actinomycetes</taxon>
        <taxon>Mycobacteriales</taxon>
        <taxon>Corynebacteriaceae</taxon>
        <taxon>Corynebacterium</taxon>
    </lineage>
</organism>
<dbReference type="EMBL" id="RXIR01000003">
    <property type="protein sequence ID" value="TVS29771.1"/>
    <property type="molecule type" value="Genomic_DNA"/>
</dbReference>
<proteinExistence type="predicted"/>
<protein>
    <submittedName>
        <fullName evidence="1">Uncharacterized protein</fullName>
    </submittedName>
</protein>
<sequence length="84" mass="8581">MAINLSVDVSSATFADLAALVEAARAAGVDKRAALELDGTTLVVRAESPVVTPAKRETGSAPLGDAAIRSVIDILNGRLEPPRA</sequence>
<dbReference type="AlphaFoldDB" id="A0A6C1U3Z8"/>
<dbReference type="Proteomes" id="UP000336646">
    <property type="component" value="Unassembled WGS sequence"/>
</dbReference>
<reference evidence="1 2" key="1">
    <citation type="submission" date="2018-12" db="EMBL/GenBank/DDBJ databases">
        <title>Corynebacterium sanguinis sp. nov., a clinically-associated and environmental corynebacterium.</title>
        <authorList>
            <person name="Gonzales-Siles L."/>
            <person name="Jaen-Luchoro D."/>
            <person name="Cardew S."/>
            <person name="Inganas E."/>
            <person name="Ohlen M."/>
            <person name="Jensie-Markopolous S."/>
            <person name="Pinyeiro-Iglesias B."/>
            <person name="Molin K."/>
            <person name="Skovbjerg S."/>
            <person name="Svensson-Stadler L."/>
            <person name="Funke G."/>
            <person name="Moore E.R.B."/>
        </authorList>
    </citation>
    <scope>NUCLEOTIDE SEQUENCE [LARGE SCALE GENOMIC DNA]</scope>
    <source>
        <strain evidence="1 2">58734</strain>
    </source>
</reference>
<dbReference type="OrthoDB" id="4412344at2"/>
<evidence type="ECO:0000313" key="1">
    <source>
        <dbReference type="EMBL" id="TVS29771.1"/>
    </source>
</evidence>
<accession>A0A6C1U3Z8</accession>